<name>A0A0R1SAH6_9LACO</name>
<dbReference type="SUPFAM" id="SSF53850">
    <property type="entry name" value="Periplasmic binding protein-like II"/>
    <property type="match status" value="1"/>
</dbReference>
<dbReference type="GO" id="GO:1904680">
    <property type="term" value="F:peptide transmembrane transporter activity"/>
    <property type="evidence" value="ECO:0007669"/>
    <property type="project" value="TreeGrafter"/>
</dbReference>
<gene>
    <name evidence="6" type="ORF">FC85_GL002925</name>
</gene>
<comment type="caution">
    <text evidence="6">The sequence shown here is derived from an EMBL/GenBank/DDBJ whole genome shotgun (WGS) entry which is preliminary data.</text>
</comment>
<dbReference type="Gene3D" id="3.40.190.10">
    <property type="entry name" value="Periplasmic binding protein-like II"/>
    <property type="match status" value="1"/>
</dbReference>
<dbReference type="Pfam" id="PF00496">
    <property type="entry name" value="SBP_bac_5"/>
    <property type="match status" value="1"/>
</dbReference>
<dbReference type="GO" id="GO:0030313">
    <property type="term" value="C:cell envelope"/>
    <property type="evidence" value="ECO:0007669"/>
    <property type="project" value="UniProtKB-SubCell"/>
</dbReference>
<evidence type="ECO:0000259" key="5">
    <source>
        <dbReference type="Pfam" id="PF00496"/>
    </source>
</evidence>
<dbReference type="Gene3D" id="3.90.76.10">
    <property type="entry name" value="Dipeptide-binding Protein, Domain 1"/>
    <property type="match status" value="1"/>
</dbReference>
<reference evidence="6 7" key="1">
    <citation type="journal article" date="2015" name="Genome Announc.">
        <title>Expanding the biotechnology potential of lactobacilli through comparative genomics of 213 strains and associated genera.</title>
        <authorList>
            <person name="Sun Z."/>
            <person name="Harris H.M."/>
            <person name="McCann A."/>
            <person name="Guo C."/>
            <person name="Argimon S."/>
            <person name="Zhang W."/>
            <person name="Yang X."/>
            <person name="Jeffery I.B."/>
            <person name="Cooney J.C."/>
            <person name="Kagawa T.F."/>
            <person name="Liu W."/>
            <person name="Song Y."/>
            <person name="Salvetti E."/>
            <person name="Wrobel A."/>
            <person name="Rasinkangas P."/>
            <person name="Parkhill J."/>
            <person name="Rea M.C."/>
            <person name="O'Sullivan O."/>
            <person name="Ritari J."/>
            <person name="Douillard F.P."/>
            <person name="Paul Ross R."/>
            <person name="Yang R."/>
            <person name="Briner A.E."/>
            <person name="Felis G.E."/>
            <person name="de Vos W.M."/>
            <person name="Barrangou R."/>
            <person name="Klaenhammer T.R."/>
            <person name="Caufield P.W."/>
            <person name="Cui Y."/>
            <person name="Zhang H."/>
            <person name="O'Toole P.W."/>
        </authorList>
    </citation>
    <scope>NUCLEOTIDE SEQUENCE [LARGE SCALE GENOMIC DNA]</scope>
    <source>
        <strain evidence="6 7">DSM 14421</strain>
    </source>
</reference>
<protein>
    <submittedName>
        <fullName evidence="6">Dipeptide ABC superfamily ATP binding cassette transporter, binding protein</fullName>
    </submittedName>
</protein>
<evidence type="ECO:0000313" key="6">
    <source>
        <dbReference type="EMBL" id="KRL66079.1"/>
    </source>
</evidence>
<keyword evidence="4" id="KW-0732">Signal</keyword>
<dbReference type="GO" id="GO:0043190">
    <property type="term" value="C:ATP-binding cassette (ABC) transporter complex"/>
    <property type="evidence" value="ECO:0007669"/>
    <property type="project" value="InterPro"/>
</dbReference>
<comment type="similarity">
    <text evidence="2">Belongs to the bacterial solute-binding protein 5 family.</text>
</comment>
<dbReference type="GO" id="GO:0042597">
    <property type="term" value="C:periplasmic space"/>
    <property type="evidence" value="ECO:0007669"/>
    <property type="project" value="UniProtKB-ARBA"/>
</dbReference>
<dbReference type="Gene3D" id="3.10.105.10">
    <property type="entry name" value="Dipeptide-binding Protein, Domain 3"/>
    <property type="match status" value="1"/>
</dbReference>
<dbReference type="PIRSF" id="PIRSF002741">
    <property type="entry name" value="MppA"/>
    <property type="match status" value="1"/>
</dbReference>
<sequence>MEANDPTTLDVNDVRNSNEFDILNATQEGLFRTVSKNGKDSLQLAGAKSYTVSKDGLRYTFKLRSSKWSDGKPVVAQDYVDSVLRELNPKNGFAYSTLGYDVKNAQKYNTGKATAASVGVKAPNKSTFQITLAHPTANFLQKLSNIAFYPVRLDLINKHGNKSWKTDWKDQVSNGAFKITQWKTNDKIVLKKNSKFWNAKKVKLQKVTYISSSKDATISALLQSGQLDAVEASGTQALDFKKIAKSGKLNVRNQLGSGTNLIVFNQKTGGTQGLLKNTKIRKALTLAIDRKQYDKIISSGQEQPAQGYLPGSVTVGGTNYRKYAGNILAGPEKQYNSAAKLKGLFQQGLKELGKSTNLSKVKLVYLTENSSSDDSDIISFIKQQYKDKLGITVKSSSQPDDASFIAQRDKGNYDLLTNGWFGDYNDPETFLELWDSSNGFQRFFGGYKNASYDKLFDSLSKVKTDQQRLKIYTQLEKLLITKDFGVAPTTVPKTKVFISKSLHGYQTPIFGPTSNYIYAYKK</sequence>
<dbReference type="PATRIC" id="fig|1423739.3.peg.3043"/>
<dbReference type="AlphaFoldDB" id="A0A0R1SAH6"/>
<dbReference type="InterPro" id="IPR000914">
    <property type="entry name" value="SBP_5_dom"/>
</dbReference>
<feature type="domain" description="Solute-binding protein family 5" evidence="5">
    <location>
        <begin position="47"/>
        <end position="440"/>
    </location>
</feature>
<evidence type="ECO:0000313" key="7">
    <source>
        <dbReference type="Proteomes" id="UP000052013"/>
    </source>
</evidence>
<dbReference type="PANTHER" id="PTHR30290:SF10">
    <property type="entry name" value="PERIPLASMIC OLIGOPEPTIDE-BINDING PROTEIN-RELATED"/>
    <property type="match status" value="1"/>
</dbReference>
<evidence type="ECO:0000256" key="4">
    <source>
        <dbReference type="ARBA" id="ARBA00022729"/>
    </source>
</evidence>
<evidence type="ECO:0000256" key="3">
    <source>
        <dbReference type="ARBA" id="ARBA00022448"/>
    </source>
</evidence>
<dbReference type="EMBL" id="AZEY01000050">
    <property type="protein sequence ID" value="KRL66079.1"/>
    <property type="molecule type" value="Genomic_DNA"/>
</dbReference>
<dbReference type="PANTHER" id="PTHR30290">
    <property type="entry name" value="PERIPLASMIC BINDING COMPONENT OF ABC TRANSPORTER"/>
    <property type="match status" value="1"/>
</dbReference>
<accession>A0A0R1SAH6</accession>
<organism evidence="6 7">
    <name type="scientific">Lentilactobacillus diolivorans DSM 14421</name>
    <dbReference type="NCBI Taxonomy" id="1423739"/>
    <lineage>
        <taxon>Bacteria</taxon>
        <taxon>Bacillati</taxon>
        <taxon>Bacillota</taxon>
        <taxon>Bacilli</taxon>
        <taxon>Lactobacillales</taxon>
        <taxon>Lactobacillaceae</taxon>
        <taxon>Lentilactobacillus</taxon>
    </lineage>
</organism>
<dbReference type="InterPro" id="IPR039424">
    <property type="entry name" value="SBP_5"/>
</dbReference>
<dbReference type="STRING" id="1423739.FC85_GL002925"/>
<evidence type="ECO:0000256" key="2">
    <source>
        <dbReference type="ARBA" id="ARBA00005695"/>
    </source>
</evidence>
<proteinExistence type="inferred from homology"/>
<keyword evidence="3" id="KW-0813">Transport</keyword>
<evidence type="ECO:0000256" key="1">
    <source>
        <dbReference type="ARBA" id="ARBA00004196"/>
    </source>
</evidence>
<dbReference type="GO" id="GO:0015833">
    <property type="term" value="P:peptide transport"/>
    <property type="evidence" value="ECO:0007669"/>
    <property type="project" value="TreeGrafter"/>
</dbReference>
<dbReference type="CDD" id="cd08504">
    <property type="entry name" value="PBP2_OppA"/>
    <property type="match status" value="1"/>
</dbReference>
<comment type="subcellular location">
    <subcellularLocation>
        <location evidence="1">Cell envelope</location>
    </subcellularLocation>
</comment>
<dbReference type="Proteomes" id="UP000052013">
    <property type="component" value="Unassembled WGS sequence"/>
</dbReference>
<dbReference type="InterPro" id="IPR030678">
    <property type="entry name" value="Peptide/Ni-bd"/>
</dbReference>